<dbReference type="PANTHER" id="PTHR10302:SF27">
    <property type="entry name" value="SINGLE-STRANDED DNA-BINDING PROTEIN"/>
    <property type="match status" value="1"/>
</dbReference>
<organism evidence="3">
    <name type="scientific">freshwater metagenome</name>
    <dbReference type="NCBI Taxonomy" id="449393"/>
    <lineage>
        <taxon>unclassified sequences</taxon>
        <taxon>metagenomes</taxon>
        <taxon>ecological metagenomes</taxon>
    </lineage>
</organism>
<dbReference type="InterPro" id="IPR012340">
    <property type="entry name" value="NA-bd_OB-fold"/>
</dbReference>
<evidence type="ECO:0000313" key="3">
    <source>
        <dbReference type="EMBL" id="CAB4881992.1"/>
    </source>
</evidence>
<proteinExistence type="inferred from homology"/>
<name>A0A6J7EFC7_9ZZZZ</name>
<evidence type="ECO:0000313" key="2">
    <source>
        <dbReference type="EMBL" id="CAB4822404.1"/>
    </source>
</evidence>
<reference evidence="3" key="1">
    <citation type="submission" date="2020-05" db="EMBL/GenBank/DDBJ databases">
        <authorList>
            <person name="Chiriac C."/>
            <person name="Salcher M."/>
            <person name="Ghai R."/>
            <person name="Kavagutti S V."/>
        </authorList>
    </citation>
    <scope>NUCLEOTIDE SEQUENCE</scope>
</reference>
<keyword evidence="1" id="KW-0238">DNA-binding</keyword>
<dbReference type="EMBL" id="CAFBLT010000002">
    <property type="protein sequence ID" value="CAB4881992.1"/>
    <property type="molecule type" value="Genomic_DNA"/>
</dbReference>
<protein>
    <submittedName>
        <fullName evidence="3">Unannotated protein</fullName>
    </submittedName>
</protein>
<evidence type="ECO:0000313" key="4">
    <source>
        <dbReference type="EMBL" id="CAB5010930.1"/>
    </source>
</evidence>
<dbReference type="CDD" id="cd04496">
    <property type="entry name" value="SSB_OBF"/>
    <property type="match status" value="1"/>
</dbReference>
<dbReference type="EMBL" id="CAFABE010000015">
    <property type="protein sequence ID" value="CAB4822404.1"/>
    <property type="molecule type" value="Genomic_DNA"/>
</dbReference>
<accession>A0A6J7EFC7</accession>
<gene>
    <name evidence="2" type="ORF">UFOPK3164_00508</name>
    <name evidence="3" type="ORF">UFOPK3427_01580</name>
    <name evidence="4" type="ORF">UFOPK4112_00306</name>
</gene>
<dbReference type="PIRSF" id="PIRSF002070">
    <property type="entry name" value="SSB"/>
    <property type="match status" value="1"/>
</dbReference>
<dbReference type="PANTHER" id="PTHR10302">
    <property type="entry name" value="SINGLE-STRANDED DNA-BINDING PROTEIN"/>
    <property type="match status" value="1"/>
</dbReference>
<evidence type="ECO:0000256" key="1">
    <source>
        <dbReference type="ARBA" id="ARBA00023125"/>
    </source>
</evidence>
<dbReference type="NCBIfam" id="TIGR00621">
    <property type="entry name" value="ssb"/>
    <property type="match status" value="1"/>
</dbReference>
<dbReference type="Pfam" id="PF00436">
    <property type="entry name" value="SSB"/>
    <property type="match status" value="1"/>
</dbReference>
<dbReference type="InterPro" id="IPR000424">
    <property type="entry name" value="Primosome_PriB/ssb"/>
</dbReference>
<dbReference type="SUPFAM" id="SSF50249">
    <property type="entry name" value="Nucleic acid-binding proteins"/>
    <property type="match status" value="1"/>
</dbReference>
<dbReference type="PROSITE" id="PS50935">
    <property type="entry name" value="SSB"/>
    <property type="match status" value="1"/>
</dbReference>
<dbReference type="AlphaFoldDB" id="A0A6J7EFC7"/>
<dbReference type="GO" id="GO:0009295">
    <property type="term" value="C:nucleoid"/>
    <property type="evidence" value="ECO:0007669"/>
    <property type="project" value="TreeGrafter"/>
</dbReference>
<dbReference type="EMBL" id="CAFBPM010000002">
    <property type="protein sequence ID" value="CAB5010930.1"/>
    <property type="molecule type" value="Genomic_DNA"/>
</dbReference>
<dbReference type="GO" id="GO:0003697">
    <property type="term" value="F:single-stranded DNA binding"/>
    <property type="evidence" value="ECO:0007669"/>
    <property type="project" value="InterPro"/>
</dbReference>
<dbReference type="InterPro" id="IPR011344">
    <property type="entry name" value="ssDNA-bd"/>
</dbReference>
<dbReference type="Gene3D" id="2.40.50.140">
    <property type="entry name" value="Nucleic acid-binding proteins"/>
    <property type="match status" value="1"/>
</dbReference>
<dbReference type="HAMAP" id="MF_00984">
    <property type="entry name" value="SSB"/>
    <property type="match status" value="1"/>
</dbReference>
<dbReference type="GO" id="GO:0006260">
    <property type="term" value="P:DNA replication"/>
    <property type="evidence" value="ECO:0007669"/>
    <property type="project" value="InterPro"/>
</dbReference>
<sequence>MMNGTVLAGNLTRDPEIRYLTDGVATCSFGLAVDRRWQDRETGVWAEATSFFDVACWRDLAEHVTLSLEKGARVIATGRLEQRSWTGDDGRVRTRIELVADDIGTSLKFSPLETTNSSRV</sequence>